<gene>
    <name evidence="3" type="ORF">Tci_036210</name>
</gene>
<evidence type="ECO:0000259" key="2">
    <source>
        <dbReference type="Pfam" id="PF07727"/>
    </source>
</evidence>
<proteinExistence type="predicted"/>
<dbReference type="PANTHER" id="PTHR11439">
    <property type="entry name" value="GAG-POL-RELATED RETROTRANSPOSON"/>
    <property type="match status" value="1"/>
</dbReference>
<feature type="region of interest" description="Disordered" evidence="1">
    <location>
        <begin position="368"/>
        <end position="387"/>
    </location>
</feature>
<comment type="caution">
    <text evidence="3">The sequence shown here is derived from an EMBL/GenBank/DDBJ whole genome shotgun (WGS) entry which is preliminary data.</text>
</comment>
<evidence type="ECO:0000256" key="1">
    <source>
        <dbReference type="SAM" id="MobiDB-lite"/>
    </source>
</evidence>
<reference evidence="3" key="1">
    <citation type="journal article" date="2019" name="Sci. Rep.">
        <title>Draft genome of Tanacetum cinerariifolium, the natural source of mosquito coil.</title>
        <authorList>
            <person name="Yamashiro T."/>
            <person name="Shiraishi A."/>
            <person name="Satake H."/>
            <person name="Nakayama K."/>
        </authorList>
    </citation>
    <scope>NUCLEOTIDE SEQUENCE</scope>
</reference>
<dbReference type="Pfam" id="PF07727">
    <property type="entry name" value="RVT_2"/>
    <property type="match status" value="1"/>
</dbReference>
<dbReference type="EMBL" id="BKCJ010004985">
    <property type="protein sequence ID" value="GEU64232.1"/>
    <property type="molecule type" value="Genomic_DNA"/>
</dbReference>
<dbReference type="PANTHER" id="PTHR11439:SF496">
    <property type="entry name" value="RNA-DIRECTED DNA POLYMERASE"/>
    <property type="match status" value="1"/>
</dbReference>
<dbReference type="CDD" id="cd09272">
    <property type="entry name" value="RNase_HI_RT_Ty1"/>
    <property type="match status" value="1"/>
</dbReference>
<feature type="domain" description="Reverse transcriptase Ty1/copia-type" evidence="2">
    <location>
        <begin position="260"/>
        <end position="367"/>
    </location>
</feature>
<dbReference type="AlphaFoldDB" id="A0A6L2LUV2"/>
<dbReference type="InterPro" id="IPR013103">
    <property type="entry name" value="RVT_2"/>
</dbReference>
<name>A0A6L2LUV2_TANCI</name>
<organism evidence="3">
    <name type="scientific">Tanacetum cinerariifolium</name>
    <name type="common">Dalmatian daisy</name>
    <name type="synonym">Chrysanthemum cinerariifolium</name>
    <dbReference type="NCBI Taxonomy" id="118510"/>
    <lineage>
        <taxon>Eukaryota</taxon>
        <taxon>Viridiplantae</taxon>
        <taxon>Streptophyta</taxon>
        <taxon>Embryophyta</taxon>
        <taxon>Tracheophyta</taxon>
        <taxon>Spermatophyta</taxon>
        <taxon>Magnoliopsida</taxon>
        <taxon>eudicotyledons</taxon>
        <taxon>Gunneridae</taxon>
        <taxon>Pentapetalae</taxon>
        <taxon>asterids</taxon>
        <taxon>campanulids</taxon>
        <taxon>Asterales</taxon>
        <taxon>Asteraceae</taxon>
        <taxon>Asteroideae</taxon>
        <taxon>Anthemideae</taxon>
        <taxon>Anthemidinae</taxon>
        <taxon>Tanacetum</taxon>
    </lineage>
</organism>
<feature type="compositionally biased region" description="Polar residues" evidence="1">
    <location>
        <begin position="378"/>
        <end position="387"/>
    </location>
</feature>
<protein>
    <recommendedName>
        <fullName evidence="2">Reverse transcriptase Ty1/copia-type domain-containing protein</fullName>
    </recommendedName>
</protein>
<accession>A0A6L2LUV2</accession>
<evidence type="ECO:0000313" key="3">
    <source>
        <dbReference type="EMBL" id="GEU64232.1"/>
    </source>
</evidence>
<sequence>MFQQQAEQELFETVKAFHACKQEDGQSVSTYALKIKAYLDQIERLGYPMHLVLGVNMILTSLSKDYDQFLQNYNMHDIGKTIPELHAMLKLTEKGIPKKTPAVLAIRQAQDPPPAKKEHPAKDTECHHCHKTRHWKKNSPLYLAELKKNKSSASATSGIFTIELFSFPKSNFWIYDTGCGTYICNTIQGLKGYQKLNKGALDLSARIPHAPERYGFYIDAEEHKLGDHVEPPNYRAALSDPKFEKWLEVMNAKMQSMKDNQVWSLVDLPPNCKTVGSKWLFKKKTDMDGNIHTYKARLVAKGFTQTYEVDYEETFSPVADIKAIRILIAIAVYYDYEIWQMDVKTAFLNGRLNEDVYMVKPEGMDTSKRGTIPMQPNIDLSNTQGPSTPAEVKRMKGIPYASAVGSIMYAIRNTKDMFLVYGGDFTSELSVTCYTNASWETDRDDLRSQMGFVFVMNGGTVDWKSFKQSTTTTSSMKAEYIAAVEAAMEPTWIRKFIFGLGVIPSIDKPMDMYCDNICAITIADKPGVQKGAKHFR</sequence>